<comment type="caution">
    <text evidence="1">The sequence shown here is derived from an EMBL/GenBank/DDBJ whole genome shotgun (WGS) entry which is preliminary data.</text>
</comment>
<organism evidence="1 2">
    <name type="scientific">Bacillus timonensis</name>
    <dbReference type="NCBI Taxonomy" id="1033734"/>
    <lineage>
        <taxon>Bacteria</taxon>
        <taxon>Bacillati</taxon>
        <taxon>Bacillota</taxon>
        <taxon>Bacilli</taxon>
        <taxon>Bacillales</taxon>
        <taxon>Bacillaceae</taxon>
        <taxon>Bacillus</taxon>
    </lineage>
</organism>
<evidence type="ECO:0008006" key="3">
    <source>
        <dbReference type="Google" id="ProtNLM"/>
    </source>
</evidence>
<sequence length="222" mass="26021">MLEKKIIEGFSKIYTLPIMYKYFSERITKKDKYKLVELEHPMVTNRTSISVNNTIPKLIYAGGLDRKQRNPSVIFEFFKKIHTQQSIEVIFYSYGNMQKKLLNLSENNRFFKANNAISSTLLNEKIAKSDFIITIGNNEEDLVPSKIFDCISTGKPIIHFSQIQNDPYKVYLSKYDYSIILRYSELNSDEAYNKILSFIDEFRGKTVEFSKIKSNFYECTPE</sequence>
<dbReference type="Proteomes" id="UP000306477">
    <property type="component" value="Unassembled WGS sequence"/>
</dbReference>
<dbReference type="OrthoDB" id="9794575at2"/>
<name>A0A4S3PHW2_9BACI</name>
<dbReference type="EMBL" id="SLUB01000142">
    <property type="protein sequence ID" value="THE08465.1"/>
    <property type="molecule type" value="Genomic_DNA"/>
</dbReference>
<feature type="non-terminal residue" evidence="1">
    <location>
        <position position="222"/>
    </location>
</feature>
<reference evidence="1 2" key="1">
    <citation type="journal article" date="2019" name="Indoor Air">
        <title>Impacts of indoor surface finishes on bacterial viability.</title>
        <authorList>
            <person name="Hu J."/>
            <person name="Maamar S.B."/>
            <person name="Glawe A.J."/>
            <person name="Gottel N."/>
            <person name="Gilbert J.A."/>
            <person name="Hartmann E.M."/>
        </authorList>
    </citation>
    <scope>NUCLEOTIDE SEQUENCE [LARGE SCALE GENOMIC DNA]</scope>
    <source>
        <strain evidence="1 2">AF060A6</strain>
    </source>
</reference>
<evidence type="ECO:0000313" key="1">
    <source>
        <dbReference type="EMBL" id="THE08465.1"/>
    </source>
</evidence>
<protein>
    <recommendedName>
        <fullName evidence="3">Glycosyltransferase family 1 protein</fullName>
    </recommendedName>
</protein>
<accession>A0A4S3PHW2</accession>
<evidence type="ECO:0000313" key="2">
    <source>
        <dbReference type="Proteomes" id="UP000306477"/>
    </source>
</evidence>
<keyword evidence="2" id="KW-1185">Reference proteome</keyword>
<dbReference type="RefSeq" id="WP_136382029.1">
    <property type="nucleotide sequence ID" value="NZ_SLUB01000142.1"/>
</dbReference>
<gene>
    <name evidence="1" type="ORF">E1I69_24230</name>
</gene>
<dbReference type="AlphaFoldDB" id="A0A4S3PHW2"/>
<proteinExistence type="predicted"/>